<evidence type="ECO:0000256" key="8">
    <source>
        <dbReference type="ARBA" id="ARBA00023098"/>
    </source>
</evidence>
<sequence length="409" mass="46050">MAAKITKSVATFWFIFTLCCSEVTSLDNGLALTPPMGWMDWERFRCNIDCENDPENCIGERLFKEIADRMVMDGYRDLGYEYISIDDCYTERSRDSDGNLHVNRTRFPSGIRSLAEYIHARGLKLGVYADDGVLTCAGYPGSLKYMQQDSKTFASWGADYVKIDGCYNDPANMSTSYPEFSNALNATGRPMVVSCEWPSYTESRHIPTDMMKVAQYCNTYRDYDDVQDSWDSILHILDYFAANQDIFIAAAGPGHWNDPDMLTIGNFGLSDDQSRAQMALWAILAAPLIMSTDLRTIADRHKEILQNKEVIAVDQDPLGKMGRRWLNVSNTEVWSRPLSDGSMAVVLLNRRTDGRPFKMTAPFNKVGFDAVLAAARDLFAHKDLGNYNGTFFAQVNPTGVVMVKLTKIK</sequence>
<evidence type="ECO:0000259" key="15">
    <source>
        <dbReference type="Pfam" id="PF17450"/>
    </source>
</evidence>
<dbReference type="InterPro" id="IPR002241">
    <property type="entry name" value="Glyco_hydro_27"/>
</dbReference>
<evidence type="ECO:0000256" key="4">
    <source>
        <dbReference type="ARBA" id="ARBA00011738"/>
    </source>
</evidence>
<evidence type="ECO:0000256" key="7">
    <source>
        <dbReference type="ARBA" id="ARBA00022801"/>
    </source>
</evidence>
<accession>A0A913XIP2</accession>
<dbReference type="EC" id="3.2.1.-" evidence="13"/>
<comment type="subcellular location">
    <subcellularLocation>
        <location evidence="2">Lysosome</location>
    </subcellularLocation>
</comment>
<dbReference type="GO" id="GO:0009311">
    <property type="term" value="P:oligosaccharide metabolic process"/>
    <property type="evidence" value="ECO:0007669"/>
    <property type="project" value="TreeGrafter"/>
</dbReference>
<keyword evidence="8" id="KW-0443">Lipid metabolism</keyword>
<feature type="domain" description="Alpha galactosidase A C-terminal" evidence="15">
    <location>
        <begin position="319"/>
        <end position="399"/>
    </location>
</feature>
<dbReference type="CDD" id="cd14792">
    <property type="entry name" value="GH27"/>
    <property type="match status" value="1"/>
</dbReference>
<dbReference type="Pfam" id="PF16499">
    <property type="entry name" value="Melibiase_2"/>
    <property type="match status" value="1"/>
</dbReference>
<keyword evidence="9 13" id="KW-1015">Disulfide bond</keyword>
<comment type="subunit">
    <text evidence="4 13">Homodimer.</text>
</comment>
<dbReference type="OMA" id="DRYPPMR"/>
<evidence type="ECO:0000256" key="13">
    <source>
        <dbReference type="RuleBase" id="RU361168"/>
    </source>
</evidence>
<evidence type="ECO:0000256" key="3">
    <source>
        <dbReference type="ARBA" id="ARBA00009743"/>
    </source>
</evidence>
<dbReference type="SUPFAM" id="SSF51011">
    <property type="entry name" value="Glycosyl hydrolase domain"/>
    <property type="match status" value="1"/>
</dbReference>
<evidence type="ECO:0000256" key="6">
    <source>
        <dbReference type="ARBA" id="ARBA00022729"/>
    </source>
</evidence>
<evidence type="ECO:0000256" key="9">
    <source>
        <dbReference type="ARBA" id="ARBA00023157"/>
    </source>
</evidence>
<evidence type="ECO:0000313" key="17">
    <source>
        <dbReference type="Proteomes" id="UP000887567"/>
    </source>
</evidence>
<keyword evidence="11" id="KW-0458">Lysosome</keyword>
<keyword evidence="7 13" id="KW-0378">Hydrolase</keyword>
<evidence type="ECO:0000256" key="1">
    <source>
        <dbReference type="ARBA" id="ARBA00001255"/>
    </source>
</evidence>
<keyword evidence="10" id="KW-0325">Glycoprotein</keyword>
<proteinExistence type="inferred from homology"/>
<dbReference type="KEGG" id="epa:110243193"/>
<dbReference type="SUPFAM" id="SSF51445">
    <property type="entry name" value="(Trans)glycosidases"/>
    <property type="match status" value="1"/>
</dbReference>
<dbReference type="InterPro" id="IPR017853">
    <property type="entry name" value="GH"/>
</dbReference>
<dbReference type="Gene3D" id="3.20.20.70">
    <property type="entry name" value="Aldolase class I"/>
    <property type="match status" value="1"/>
</dbReference>
<evidence type="ECO:0000256" key="2">
    <source>
        <dbReference type="ARBA" id="ARBA00004371"/>
    </source>
</evidence>
<feature type="signal peptide" evidence="14">
    <location>
        <begin position="1"/>
        <end position="25"/>
    </location>
</feature>
<dbReference type="InterPro" id="IPR013780">
    <property type="entry name" value="Glyco_hydro_b"/>
</dbReference>
<dbReference type="InterPro" id="IPR035373">
    <property type="entry name" value="Melibiase/NAGA_C"/>
</dbReference>
<evidence type="ECO:0000256" key="14">
    <source>
        <dbReference type="SAM" id="SignalP"/>
    </source>
</evidence>
<dbReference type="PANTHER" id="PTHR11452">
    <property type="entry name" value="ALPHA-GALACTOSIDASE/ALPHA-N-ACETYLGALACTOSAMINIDASE"/>
    <property type="match status" value="1"/>
</dbReference>
<dbReference type="PRINTS" id="PR00740">
    <property type="entry name" value="GLHYDRLASE27"/>
</dbReference>
<evidence type="ECO:0000256" key="11">
    <source>
        <dbReference type="ARBA" id="ARBA00023228"/>
    </source>
</evidence>
<reference evidence="16" key="1">
    <citation type="submission" date="2022-11" db="UniProtKB">
        <authorList>
            <consortium name="EnsemblMetazoa"/>
        </authorList>
    </citation>
    <scope>IDENTIFICATION</scope>
</reference>
<dbReference type="Pfam" id="PF17450">
    <property type="entry name" value="Melibiase_2_C"/>
    <property type="match status" value="1"/>
</dbReference>
<dbReference type="GO" id="GO:0019377">
    <property type="term" value="P:glycolipid catabolic process"/>
    <property type="evidence" value="ECO:0007669"/>
    <property type="project" value="UniProtKB-ARBA"/>
</dbReference>
<comment type="similarity">
    <text evidence="3 13">Belongs to the glycosyl hydrolase 27 family.</text>
</comment>
<dbReference type="GO" id="GO:0016020">
    <property type="term" value="C:membrane"/>
    <property type="evidence" value="ECO:0007669"/>
    <property type="project" value="GOC"/>
</dbReference>
<dbReference type="GO" id="GO:0004557">
    <property type="term" value="F:alpha-galactosidase activity"/>
    <property type="evidence" value="ECO:0007669"/>
    <property type="project" value="UniProtKB-EC"/>
</dbReference>
<dbReference type="EnsemblMetazoa" id="XM_021049273.2">
    <property type="protein sequence ID" value="XP_020904932.1"/>
    <property type="gene ID" value="LOC110243193"/>
</dbReference>
<name>A0A913XIP2_EXADI</name>
<feature type="chain" id="PRO_5036734785" description="Alpha-galactosidase" evidence="14">
    <location>
        <begin position="26"/>
        <end position="409"/>
    </location>
</feature>
<keyword evidence="12 13" id="KW-0326">Glycosidase</keyword>
<evidence type="ECO:0000256" key="5">
    <source>
        <dbReference type="ARBA" id="ARBA00012755"/>
    </source>
</evidence>
<dbReference type="InterPro" id="IPR013785">
    <property type="entry name" value="Aldolase_TIM"/>
</dbReference>
<dbReference type="GO" id="GO:0016139">
    <property type="term" value="P:glycoside catabolic process"/>
    <property type="evidence" value="ECO:0007669"/>
    <property type="project" value="TreeGrafter"/>
</dbReference>
<dbReference type="GO" id="GO:0005764">
    <property type="term" value="C:lysosome"/>
    <property type="evidence" value="ECO:0007669"/>
    <property type="project" value="UniProtKB-SubCell"/>
</dbReference>
<dbReference type="AlphaFoldDB" id="A0A913XIP2"/>
<keyword evidence="17" id="KW-1185">Reference proteome</keyword>
<dbReference type="FunFam" id="2.60.40.1180:FF:000008">
    <property type="entry name" value="Alpha-galactosidase"/>
    <property type="match status" value="1"/>
</dbReference>
<comment type="catalytic activity">
    <reaction evidence="1">
        <text>Hydrolysis of terminal, non-reducing alpha-D-galactose residues in alpha-D-galactosides, including galactose oligosaccharides, galactomannans and galactolipids.</text>
        <dbReference type="EC" id="3.2.1.22"/>
    </reaction>
</comment>
<evidence type="ECO:0000313" key="16">
    <source>
        <dbReference type="EnsemblMetazoa" id="XP_020904932.1"/>
    </source>
</evidence>
<keyword evidence="6 14" id="KW-0732">Signal</keyword>
<organism evidence="16 17">
    <name type="scientific">Exaiptasia diaphana</name>
    <name type="common">Tropical sea anemone</name>
    <name type="synonym">Aiptasia pulchella</name>
    <dbReference type="NCBI Taxonomy" id="2652724"/>
    <lineage>
        <taxon>Eukaryota</taxon>
        <taxon>Metazoa</taxon>
        <taxon>Cnidaria</taxon>
        <taxon>Anthozoa</taxon>
        <taxon>Hexacorallia</taxon>
        <taxon>Actiniaria</taxon>
        <taxon>Aiptasiidae</taxon>
        <taxon>Exaiptasia</taxon>
    </lineage>
</organism>
<dbReference type="FunFam" id="3.20.20.70:FF:000070">
    <property type="entry name" value="Alpha-galactosidase"/>
    <property type="match status" value="1"/>
</dbReference>
<dbReference type="Gene3D" id="2.60.40.1180">
    <property type="entry name" value="Golgi alpha-mannosidase II"/>
    <property type="match status" value="1"/>
</dbReference>
<evidence type="ECO:0000256" key="12">
    <source>
        <dbReference type="ARBA" id="ARBA00023295"/>
    </source>
</evidence>
<protein>
    <recommendedName>
        <fullName evidence="5 13">Alpha-galactosidase</fullName>
        <ecNumber evidence="13">3.2.1.-</ecNumber>
    </recommendedName>
</protein>
<dbReference type="PANTHER" id="PTHR11452:SF83">
    <property type="entry name" value="ALPHA-GALACTOSIDASE"/>
    <property type="match status" value="1"/>
</dbReference>
<dbReference type="OrthoDB" id="5795902at2759"/>
<dbReference type="Proteomes" id="UP000887567">
    <property type="component" value="Unplaced"/>
</dbReference>
<evidence type="ECO:0000256" key="10">
    <source>
        <dbReference type="ARBA" id="ARBA00023180"/>
    </source>
</evidence>
<dbReference type="GeneID" id="110243193"/>
<dbReference type="RefSeq" id="XP_020904932.1">
    <property type="nucleotide sequence ID" value="XM_021049273.2"/>
</dbReference>